<name>A0A9W3X6A1_LACJH</name>
<evidence type="ECO:0000313" key="4">
    <source>
        <dbReference type="EMBL" id="AOG26748.1"/>
    </source>
</evidence>
<evidence type="ECO:0000259" key="2">
    <source>
        <dbReference type="Pfam" id="PF13005"/>
    </source>
</evidence>
<dbReference type="InterPro" id="IPR052344">
    <property type="entry name" value="Transposase-related"/>
</dbReference>
<dbReference type="EMBL" id="CP016400">
    <property type="protein sequence ID" value="AOG26748.1"/>
    <property type="molecule type" value="Genomic_DNA"/>
</dbReference>
<dbReference type="AlphaFoldDB" id="A0A9W3X6A1"/>
<organism evidence="4 5">
    <name type="scientific">Lactobacillus johnsonii</name>
    <dbReference type="NCBI Taxonomy" id="33959"/>
    <lineage>
        <taxon>Bacteria</taxon>
        <taxon>Bacillati</taxon>
        <taxon>Bacillota</taxon>
        <taxon>Bacilli</taxon>
        <taxon>Lactobacillales</taxon>
        <taxon>Lactobacillaceae</taxon>
        <taxon>Lactobacillus</taxon>
    </lineage>
</organism>
<dbReference type="PANTHER" id="PTHR33678">
    <property type="entry name" value="BLL1576 PROTEIN"/>
    <property type="match status" value="1"/>
</dbReference>
<dbReference type="Pfam" id="PF13005">
    <property type="entry name" value="zf-IS66"/>
    <property type="match status" value="1"/>
</dbReference>
<dbReference type="Pfam" id="PF03050">
    <property type="entry name" value="DDE_Tnp_IS66"/>
    <property type="match status" value="1"/>
</dbReference>
<evidence type="ECO:0000259" key="1">
    <source>
        <dbReference type="Pfam" id="PF03050"/>
    </source>
</evidence>
<reference evidence="4 5" key="1">
    <citation type="submission" date="2016-07" db="EMBL/GenBank/DDBJ databases">
        <title>Genome sequencing project for further understanding the molecular mechanisms of preventing non-alcoholic fatty liver disease.</title>
        <authorList>
            <person name="Wang H."/>
        </authorList>
    </citation>
    <scope>NUCLEOTIDE SEQUENCE [LARGE SCALE GENOMIC DNA]</scope>
    <source>
        <strain evidence="4 5">BS15</strain>
    </source>
</reference>
<dbReference type="InterPro" id="IPR039552">
    <property type="entry name" value="IS66_C"/>
</dbReference>
<evidence type="ECO:0000259" key="3">
    <source>
        <dbReference type="Pfam" id="PF13817"/>
    </source>
</evidence>
<protein>
    <submittedName>
        <fullName evidence="4">Transposase</fullName>
    </submittedName>
</protein>
<feature type="domain" description="Transposase IS66 zinc-finger binding" evidence="2">
    <location>
        <begin position="54"/>
        <end position="98"/>
    </location>
</feature>
<gene>
    <name evidence="4" type="ORF">BBP16_08055</name>
</gene>
<evidence type="ECO:0000313" key="5">
    <source>
        <dbReference type="Proteomes" id="UP000094691"/>
    </source>
</evidence>
<dbReference type="InterPro" id="IPR024474">
    <property type="entry name" value="Znf_dom_IS66"/>
</dbReference>
<dbReference type="Pfam" id="PF13817">
    <property type="entry name" value="DDE_Tnp_IS66_C"/>
    <property type="match status" value="1"/>
</dbReference>
<sequence>MAKQVYLMSLKLKMTESVPDAIQTITYRRQAHTRKRADLLAGFPAEEVHHELDDKHCPNCHHELKEIGAYPIRQELLFIPAQLKRLNHIQHAYKCQYCSQRSLSDKIIKAAVPKAPLNHGLGSPSLIAHTLYQKYELKITDYRQESDWKKMGLEVSRQMLNHWGLKSSEYYFKPLYDVLKQKLLNRPILHADETYYTVLESETIKTYYWVFLSGKHDRYGITLYHHDPHRSGQVALDFLGNYSGYLHCDMWQAYEQLPEATLVGCWAHVRRKFHEAMPQNASGKCIARQGLNYCNRMFCLEKAWESLDCQTRYQARQEELRPLMQEFFEWCRKNKATVLPGSKLGKAINYALKHQETFEHVLLNGRLELSNNKAERAVKSLVIGRKNWLFSQSFAGATASGIILSLIETAKRNDLDPEKYLNYLLQKLPNEEILDSDALEAYLPWQAKIQKMCK</sequence>
<proteinExistence type="predicted"/>
<feature type="domain" description="Transposase IS66 central" evidence="1">
    <location>
        <begin position="120"/>
        <end position="398"/>
    </location>
</feature>
<feature type="domain" description="Transposase IS66 C-terminal" evidence="3">
    <location>
        <begin position="405"/>
        <end position="445"/>
    </location>
</feature>
<dbReference type="InterPro" id="IPR004291">
    <property type="entry name" value="Transposase_IS66_central"/>
</dbReference>
<dbReference type="NCBIfam" id="NF033517">
    <property type="entry name" value="transpos_IS66"/>
    <property type="match status" value="1"/>
</dbReference>
<dbReference type="Proteomes" id="UP000094691">
    <property type="component" value="Chromosome"/>
</dbReference>
<accession>A0A9W3X6A1</accession>